<evidence type="ECO:0000313" key="2">
    <source>
        <dbReference type="Proteomes" id="UP001335648"/>
    </source>
</evidence>
<dbReference type="EMBL" id="JAULUE010002046">
    <property type="protein sequence ID" value="KAK5914827.1"/>
    <property type="molecule type" value="Genomic_DNA"/>
</dbReference>
<keyword evidence="2" id="KW-1185">Reference proteome</keyword>
<sequence>MKLRELRFLFIIFTLHRDRSECGLGDIGLLQLLKLSLLTAPEFLLFLFNVWGGALGPPGSEYAGFDFHLP</sequence>
<evidence type="ECO:0000313" key="1">
    <source>
        <dbReference type="EMBL" id="KAK5914827.1"/>
    </source>
</evidence>
<proteinExistence type="predicted"/>
<reference evidence="1 2" key="1">
    <citation type="journal article" date="2023" name="Mol. Biol. Evol.">
        <title>Genomics of Secondarily Temperate Adaptation in the Only Non-Antarctic Icefish.</title>
        <authorList>
            <person name="Rivera-Colon A.G."/>
            <person name="Rayamajhi N."/>
            <person name="Minhas B.F."/>
            <person name="Madrigal G."/>
            <person name="Bilyk K.T."/>
            <person name="Yoon V."/>
            <person name="Hune M."/>
            <person name="Gregory S."/>
            <person name="Cheng C.H.C."/>
            <person name="Catchen J.M."/>
        </authorList>
    </citation>
    <scope>NUCLEOTIDE SEQUENCE [LARGE SCALE GENOMIC DNA]</scope>
    <source>
        <strain evidence="1">JC2023a</strain>
    </source>
</reference>
<name>A0AAN8HGT3_9TELE</name>
<organism evidence="1 2">
    <name type="scientific">Champsocephalus esox</name>
    <name type="common">pike icefish</name>
    <dbReference type="NCBI Taxonomy" id="159716"/>
    <lineage>
        <taxon>Eukaryota</taxon>
        <taxon>Metazoa</taxon>
        <taxon>Chordata</taxon>
        <taxon>Craniata</taxon>
        <taxon>Vertebrata</taxon>
        <taxon>Euteleostomi</taxon>
        <taxon>Actinopterygii</taxon>
        <taxon>Neopterygii</taxon>
        <taxon>Teleostei</taxon>
        <taxon>Neoteleostei</taxon>
        <taxon>Acanthomorphata</taxon>
        <taxon>Eupercaria</taxon>
        <taxon>Perciformes</taxon>
        <taxon>Notothenioidei</taxon>
        <taxon>Channichthyidae</taxon>
        <taxon>Champsocephalus</taxon>
    </lineage>
</organism>
<accession>A0AAN8HGT3</accession>
<dbReference type="Proteomes" id="UP001335648">
    <property type="component" value="Unassembled WGS sequence"/>
</dbReference>
<dbReference type="AlphaFoldDB" id="A0AAN8HGT3"/>
<gene>
    <name evidence="1" type="ORF">CesoFtcFv8_000476</name>
</gene>
<protein>
    <submittedName>
        <fullName evidence="1">Uncharacterized protein</fullName>
    </submittedName>
</protein>
<comment type="caution">
    <text evidence="1">The sequence shown here is derived from an EMBL/GenBank/DDBJ whole genome shotgun (WGS) entry which is preliminary data.</text>
</comment>